<evidence type="ECO:0000313" key="2">
    <source>
        <dbReference type="Proteomes" id="UP000277214"/>
    </source>
</evidence>
<evidence type="ECO:0000313" key="1">
    <source>
        <dbReference type="EMBL" id="VEA35773.1"/>
    </source>
</evidence>
<reference evidence="1 2" key="1">
    <citation type="submission" date="2018-12" db="EMBL/GenBank/DDBJ databases">
        <authorList>
            <consortium name="Pathogen Informatics"/>
        </authorList>
    </citation>
    <scope>NUCLEOTIDE SEQUENCE [LARGE SCALE GENOMIC DNA]</scope>
    <source>
        <strain evidence="1 2">NCTC8272</strain>
    </source>
</reference>
<protein>
    <recommendedName>
        <fullName evidence="3">DUF2184 domain-containing protein</fullName>
    </recommendedName>
</protein>
<proteinExistence type="predicted"/>
<name>A0A447PEJ2_SALET</name>
<evidence type="ECO:0008006" key="3">
    <source>
        <dbReference type="Google" id="ProtNLM"/>
    </source>
</evidence>
<accession>A0A447PEJ2</accession>
<dbReference type="Proteomes" id="UP000277214">
    <property type="component" value="Chromosome 1"/>
</dbReference>
<sequence>MNKFKQHYATVSRDYGIILPGAQAYLPPEYAADYGLAMDAQPALVTAANSGIPAYFTNYVEPELIRVLVTPMKASQILGETKKGDWTTLSAQFPIAESAGEVSSYGDYSNNGIVTSNVNWVPRQSYHFQTFTRWGERELDMYGAARIGWAAELNVASALTLNKFQNKSYFYGIAGLANYGLLNDPSLSAPITPDTVDGKLKWDDKDGQGVYDDVVKLFKQLVKQTNGHIERTDKMKLCMSPLAEVNLTKTNQYKVNVSDLLAKNFPAMTIETAVEYTSDAGELVQLIAERLGEQDTGYCSFTEKMRAHAVVTESSAWKQKKSAGTWGAIIRQPLAYAQMLGCESWLKW</sequence>
<dbReference type="EMBL" id="LR134149">
    <property type="protein sequence ID" value="VEA35773.1"/>
    <property type="molecule type" value="Genomic_DNA"/>
</dbReference>
<dbReference type="AlphaFoldDB" id="A0A447PEJ2"/>
<organism evidence="1 2">
    <name type="scientific">Salmonella enterica I</name>
    <dbReference type="NCBI Taxonomy" id="59201"/>
    <lineage>
        <taxon>Bacteria</taxon>
        <taxon>Pseudomonadati</taxon>
        <taxon>Pseudomonadota</taxon>
        <taxon>Gammaproteobacteria</taxon>
        <taxon>Enterobacterales</taxon>
        <taxon>Enterobacteriaceae</taxon>
        <taxon>Salmonella</taxon>
    </lineage>
</organism>
<gene>
    <name evidence="1" type="ORF">NCTC8272_01917</name>
</gene>